<sequence>MAVLTGCERFDMVQGQAGKPVFQCGCCQKPIPEHAPVYMRDDSTYCTPGCRETGSAKQRCMPEVTEKPEIKELKEVKEVKEVRKNSGASLVTSKSQSSLATRTEVAETEVSQEDADRSQLGVLARLTQRVMDALLQRMASKTWGAQVLRTYSSGALWGKELTETSPVAPLFNYLPQVDHYLHKDVSYPSSMTPRSDGVDILEVPFCVY</sequence>
<comment type="caution">
    <text evidence="2">The sequence shown here is derived from an EMBL/GenBank/DDBJ whole genome shotgun (WGS) entry which is preliminary data.</text>
</comment>
<feature type="region of interest" description="Disordered" evidence="1">
    <location>
        <begin position="86"/>
        <end position="105"/>
    </location>
</feature>
<dbReference type="Proteomes" id="UP001178507">
    <property type="component" value="Unassembled WGS sequence"/>
</dbReference>
<gene>
    <name evidence="2" type="ORF">EVOR1521_LOCUS22519</name>
</gene>
<proteinExistence type="predicted"/>
<evidence type="ECO:0000313" key="2">
    <source>
        <dbReference type="EMBL" id="CAJ1398858.1"/>
    </source>
</evidence>
<evidence type="ECO:0000256" key="1">
    <source>
        <dbReference type="SAM" id="MobiDB-lite"/>
    </source>
</evidence>
<feature type="compositionally biased region" description="Polar residues" evidence="1">
    <location>
        <begin position="86"/>
        <end position="101"/>
    </location>
</feature>
<organism evidence="2 3">
    <name type="scientific">Effrenium voratum</name>
    <dbReference type="NCBI Taxonomy" id="2562239"/>
    <lineage>
        <taxon>Eukaryota</taxon>
        <taxon>Sar</taxon>
        <taxon>Alveolata</taxon>
        <taxon>Dinophyceae</taxon>
        <taxon>Suessiales</taxon>
        <taxon>Symbiodiniaceae</taxon>
        <taxon>Effrenium</taxon>
    </lineage>
</organism>
<accession>A0AA36NE54</accession>
<keyword evidence="3" id="KW-1185">Reference proteome</keyword>
<dbReference type="EMBL" id="CAUJNA010003313">
    <property type="protein sequence ID" value="CAJ1398858.1"/>
    <property type="molecule type" value="Genomic_DNA"/>
</dbReference>
<evidence type="ECO:0000313" key="3">
    <source>
        <dbReference type="Proteomes" id="UP001178507"/>
    </source>
</evidence>
<reference evidence="2" key="1">
    <citation type="submission" date="2023-08" db="EMBL/GenBank/DDBJ databases">
        <authorList>
            <person name="Chen Y."/>
            <person name="Shah S."/>
            <person name="Dougan E. K."/>
            <person name="Thang M."/>
            <person name="Chan C."/>
        </authorList>
    </citation>
    <scope>NUCLEOTIDE SEQUENCE</scope>
</reference>
<protein>
    <submittedName>
        <fullName evidence="2">Uncharacterized protein</fullName>
    </submittedName>
</protein>
<dbReference type="AlphaFoldDB" id="A0AA36NE54"/>
<name>A0AA36NE54_9DINO</name>